<feature type="region of interest" description="Disordered" evidence="1">
    <location>
        <begin position="138"/>
        <end position="160"/>
    </location>
</feature>
<organism evidence="2 3">
    <name type="scientific">Lasiosphaeria hispida</name>
    <dbReference type="NCBI Taxonomy" id="260671"/>
    <lineage>
        <taxon>Eukaryota</taxon>
        <taxon>Fungi</taxon>
        <taxon>Dikarya</taxon>
        <taxon>Ascomycota</taxon>
        <taxon>Pezizomycotina</taxon>
        <taxon>Sordariomycetes</taxon>
        <taxon>Sordariomycetidae</taxon>
        <taxon>Sordariales</taxon>
        <taxon>Lasiosphaeriaceae</taxon>
        <taxon>Lasiosphaeria</taxon>
    </lineage>
</organism>
<evidence type="ECO:0000256" key="1">
    <source>
        <dbReference type="SAM" id="MobiDB-lite"/>
    </source>
</evidence>
<sequence>MAILPLCNDSGYGSLAARSVATGKFQDTAVQQPTDLPRPYSGTDEAMETASVLSNNNSILRNPNLDRYISAFADQLAACVPPGFGATTTRTTTGGLDHLLKVFAVRLSHESTERPQRHLMYIAYRFRSDIVNHVQRSLNTSDDVESDVASSDSDHDARDTEPVMDLDEKIRHLWDRRTCIPQSSELDPTTESLDDYCDILVNTSAYRWLKTSLETSSALYIPSPRTSQAGADFPKPAALVPTQISRTMTQRLTLQFTVAWDPVLFAQGQQYDAPMSTVLARAITLTGYGNNLQATTCQKYVEQTWPYTGTAVLELVQRVFDSKEGGSKKTTLGDSTELIVDFVDGQLNLDATGSVFSVAEVAEQVAWIGAALRSSPSDDQAAYVSARILDLRLSGTSVFGNVHTTSGSCRIEFDTELLHDAELAVAGKCWRGMFGNPVIVRGFPIPRRADTDTGLEVPLDMVARLTNCQRVVNFAGTTFIKGFAAMLTAVKVVGDTVYWHLSYNADGSYISYAEWEASGSFASQTLSMDSIARSRAPDAEYEIEWTELPSPNSSCVLEKVTVSGSAIPFITPGTSFLIGVKDKPLHLGFGSGNDYMGNLMTIGKRHVVFYDTNEKRAWLVDGVSAVLHLLRAYLKFYVEDDRLGSYFMYSHGDIEEARPNVAYTGAKAAYEVLTSEKNQSLPLYPKRAAVSEEKTVTLGRNLNEETTTIKLTHSNFTLAERVEQIVHILLQITAYHDHGSTQSGYGFRIKSSPCHHIEGFEFMDVATRHDTLWPKVATVQAMSVGWVHLIRSLHAVTLFGIGFGELFRPALRKDQKQPCCIPTSLMPTGKDFLAVYGADLQDMLRTGSKRRDPWRLAGNLHWHSPGEAAFESCKCKTDPDNPKQPHSQDLPAPERKGFKGFKTLLGKFNTTTNNNNKQSKQPLLDPSNRVQVLLPATFPHLFGRGLHSPTRIAPNGAVIFGHAWSFPLRWSLTKDVPPEEGEPDPPSVDDVAGLMSDSGVGTSVDSSNSGPSPPAASFYGLGSNDGFLKCEDEPSEGGSLAGEDSRGEVRRKRSFDGVGGVIESSRAKVRRLESGEHTSG</sequence>
<feature type="region of interest" description="Disordered" evidence="1">
    <location>
        <begin position="975"/>
        <end position="1080"/>
    </location>
</feature>
<gene>
    <name evidence="2" type="ORF">B0T25DRAFT_466620</name>
</gene>
<feature type="compositionally biased region" description="Basic and acidic residues" evidence="1">
    <location>
        <begin position="1070"/>
        <end position="1080"/>
    </location>
</feature>
<dbReference type="AlphaFoldDB" id="A0AAJ0M7M9"/>
<proteinExistence type="predicted"/>
<evidence type="ECO:0008006" key="4">
    <source>
        <dbReference type="Google" id="ProtNLM"/>
    </source>
</evidence>
<keyword evidence="3" id="KW-1185">Reference proteome</keyword>
<comment type="caution">
    <text evidence="2">The sequence shown here is derived from an EMBL/GenBank/DDBJ whole genome shotgun (WGS) entry which is preliminary data.</text>
</comment>
<accession>A0AAJ0M7M9</accession>
<protein>
    <recommendedName>
        <fullName evidence="4">Pfs domain protein</fullName>
    </recommendedName>
</protein>
<dbReference type="EMBL" id="JAUIQD010000009">
    <property type="protein sequence ID" value="KAK3339826.1"/>
    <property type="molecule type" value="Genomic_DNA"/>
</dbReference>
<reference evidence="2" key="1">
    <citation type="journal article" date="2023" name="Mol. Phylogenet. Evol.">
        <title>Genome-scale phylogeny and comparative genomics of the fungal order Sordariales.</title>
        <authorList>
            <person name="Hensen N."/>
            <person name="Bonometti L."/>
            <person name="Westerberg I."/>
            <person name="Brannstrom I.O."/>
            <person name="Guillou S."/>
            <person name="Cros-Aarteil S."/>
            <person name="Calhoun S."/>
            <person name="Haridas S."/>
            <person name="Kuo A."/>
            <person name="Mondo S."/>
            <person name="Pangilinan J."/>
            <person name="Riley R."/>
            <person name="LaButti K."/>
            <person name="Andreopoulos B."/>
            <person name="Lipzen A."/>
            <person name="Chen C."/>
            <person name="Yan M."/>
            <person name="Daum C."/>
            <person name="Ng V."/>
            <person name="Clum A."/>
            <person name="Steindorff A."/>
            <person name="Ohm R.A."/>
            <person name="Martin F."/>
            <person name="Silar P."/>
            <person name="Natvig D.O."/>
            <person name="Lalanne C."/>
            <person name="Gautier V."/>
            <person name="Ament-Velasquez S.L."/>
            <person name="Kruys A."/>
            <person name="Hutchinson M.I."/>
            <person name="Powell A.J."/>
            <person name="Barry K."/>
            <person name="Miller A.N."/>
            <person name="Grigoriev I.V."/>
            <person name="Debuchy R."/>
            <person name="Gladieux P."/>
            <person name="Hiltunen Thoren M."/>
            <person name="Johannesson H."/>
        </authorList>
    </citation>
    <scope>NUCLEOTIDE SEQUENCE</scope>
    <source>
        <strain evidence="2">CBS 955.72</strain>
    </source>
</reference>
<evidence type="ECO:0000313" key="2">
    <source>
        <dbReference type="EMBL" id="KAK3339826.1"/>
    </source>
</evidence>
<evidence type="ECO:0000313" key="3">
    <source>
        <dbReference type="Proteomes" id="UP001275084"/>
    </source>
</evidence>
<name>A0AAJ0M7M9_9PEZI</name>
<feature type="compositionally biased region" description="Low complexity" evidence="1">
    <location>
        <begin position="988"/>
        <end position="1010"/>
    </location>
</feature>
<reference evidence="2" key="2">
    <citation type="submission" date="2023-06" db="EMBL/GenBank/DDBJ databases">
        <authorList>
            <consortium name="Lawrence Berkeley National Laboratory"/>
            <person name="Haridas S."/>
            <person name="Hensen N."/>
            <person name="Bonometti L."/>
            <person name="Westerberg I."/>
            <person name="Brannstrom I.O."/>
            <person name="Guillou S."/>
            <person name="Cros-Aarteil S."/>
            <person name="Calhoun S."/>
            <person name="Kuo A."/>
            <person name="Mondo S."/>
            <person name="Pangilinan J."/>
            <person name="Riley R."/>
            <person name="Labutti K."/>
            <person name="Andreopoulos B."/>
            <person name="Lipzen A."/>
            <person name="Chen C."/>
            <person name="Yanf M."/>
            <person name="Daum C."/>
            <person name="Ng V."/>
            <person name="Clum A."/>
            <person name="Steindorff A."/>
            <person name="Ohm R."/>
            <person name="Martin F."/>
            <person name="Silar P."/>
            <person name="Natvig D."/>
            <person name="Lalanne C."/>
            <person name="Gautier V."/>
            <person name="Ament-Velasquez S.L."/>
            <person name="Kruys A."/>
            <person name="Hutchinson M.I."/>
            <person name="Powell A.J."/>
            <person name="Barry K."/>
            <person name="Miller A.N."/>
            <person name="Grigoriev I.V."/>
            <person name="Debuchy R."/>
            <person name="Gladieux P."/>
            <person name="Thoren M.H."/>
            <person name="Johannesson H."/>
        </authorList>
    </citation>
    <scope>NUCLEOTIDE SEQUENCE</scope>
    <source>
        <strain evidence="2">CBS 955.72</strain>
    </source>
</reference>
<feature type="region of interest" description="Disordered" evidence="1">
    <location>
        <begin position="873"/>
        <end position="895"/>
    </location>
</feature>
<dbReference type="Proteomes" id="UP001275084">
    <property type="component" value="Unassembled WGS sequence"/>
</dbReference>
<feature type="compositionally biased region" description="Basic and acidic residues" evidence="1">
    <location>
        <begin position="873"/>
        <end position="883"/>
    </location>
</feature>